<proteinExistence type="predicted"/>
<keyword evidence="2" id="KW-1185">Reference proteome</keyword>
<sequence length="131" mass="13819">MTRHRIAPQDREGCEGCRLVVRSASAASYAPCLAPCCLVIPLQARSPSGTGGGGCGGGGGNAGGATNLRVRRIAASAVITPPCRPATDWRIGAAFWRYATSHCASRSKERGSQPSDPRTNWLMYQIVFLTL</sequence>
<organism evidence="1 2">
    <name type="scientific">Pleurodeles waltl</name>
    <name type="common">Iberian ribbed newt</name>
    <dbReference type="NCBI Taxonomy" id="8319"/>
    <lineage>
        <taxon>Eukaryota</taxon>
        <taxon>Metazoa</taxon>
        <taxon>Chordata</taxon>
        <taxon>Craniata</taxon>
        <taxon>Vertebrata</taxon>
        <taxon>Euteleostomi</taxon>
        <taxon>Amphibia</taxon>
        <taxon>Batrachia</taxon>
        <taxon>Caudata</taxon>
        <taxon>Salamandroidea</taxon>
        <taxon>Salamandridae</taxon>
        <taxon>Pleurodelinae</taxon>
        <taxon>Pleurodeles</taxon>
    </lineage>
</organism>
<gene>
    <name evidence="1" type="ORF">NDU88_008030</name>
</gene>
<dbReference type="AlphaFoldDB" id="A0AAV7VW30"/>
<protein>
    <submittedName>
        <fullName evidence="1">Uncharacterized protein</fullName>
    </submittedName>
</protein>
<name>A0AAV7VW30_PLEWA</name>
<comment type="caution">
    <text evidence="1">The sequence shown here is derived from an EMBL/GenBank/DDBJ whole genome shotgun (WGS) entry which is preliminary data.</text>
</comment>
<dbReference type="EMBL" id="JANPWB010000003">
    <property type="protein sequence ID" value="KAJ1204249.1"/>
    <property type="molecule type" value="Genomic_DNA"/>
</dbReference>
<accession>A0AAV7VW30</accession>
<evidence type="ECO:0000313" key="1">
    <source>
        <dbReference type="EMBL" id="KAJ1204249.1"/>
    </source>
</evidence>
<reference evidence="1" key="1">
    <citation type="journal article" date="2022" name="bioRxiv">
        <title>Sequencing and chromosome-scale assembly of the giantPleurodeles waltlgenome.</title>
        <authorList>
            <person name="Brown T."/>
            <person name="Elewa A."/>
            <person name="Iarovenko S."/>
            <person name="Subramanian E."/>
            <person name="Araus A.J."/>
            <person name="Petzold A."/>
            <person name="Susuki M."/>
            <person name="Suzuki K.-i.T."/>
            <person name="Hayashi T."/>
            <person name="Toyoda A."/>
            <person name="Oliveira C."/>
            <person name="Osipova E."/>
            <person name="Leigh N.D."/>
            <person name="Simon A."/>
            <person name="Yun M.H."/>
        </authorList>
    </citation>
    <scope>NUCLEOTIDE SEQUENCE</scope>
    <source>
        <strain evidence="1">20211129_DDA</strain>
        <tissue evidence="1">Liver</tissue>
    </source>
</reference>
<evidence type="ECO:0000313" key="2">
    <source>
        <dbReference type="Proteomes" id="UP001066276"/>
    </source>
</evidence>
<dbReference type="Proteomes" id="UP001066276">
    <property type="component" value="Chromosome 2_1"/>
</dbReference>